<dbReference type="STRING" id="526729.SAMN04324258_1665"/>
<sequence>METFWDFFWYLVWIFLFIAYLMVLFQILTDLFRDRELSGWWKAVWVVLLIFVPLITALVYLIARGRGMSERQLTAVKEAKAGTDAYIREVAGSPAEHISAAKKLLDEGTITPEEYERLKVKALS</sequence>
<evidence type="ECO:0000256" key="5">
    <source>
        <dbReference type="ARBA" id="ARBA00023136"/>
    </source>
</evidence>
<comment type="subcellular location">
    <subcellularLocation>
        <location evidence="1">Cell membrane</location>
        <topology evidence="1">Multi-pass membrane protein</topology>
    </subcellularLocation>
</comment>
<evidence type="ECO:0000256" key="2">
    <source>
        <dbReference type="ARBA" id="ARBA00022475"/>
    </source>
</evidence>
<evidence type="ECO:0000256" key="4">
    <source>
        <dbReference type="ARBA" id="ARBA00022989"/>
    </source>
</evidence>
<feature type="domain" description="Cardiolipin synthase N-terminal" evidence="7">
    <location>
        <begin position="19"/>
        <end position="64"/>
    </location>
</feature>
<organism evidence="8 9">
    <name type="scientific">Krasilnikoviella flava</name>
    <dbReference type="NCBI Taxonomy" id="526729"/>
    <lineage>
        <taxon>Bacteria</taxon>
        <taxon>Bacillati</taxon>
        <taxon>Actinomycetota</taxon>
        <taxon>Actinomycetes</taxon>
        <taxon>Micrococcales</taxon>
        <taxon>Promicromonosporaceae</taxon>
        <taxon>Krasilnikoviella</taxon>
    </lineage>
</organism>
<gene>
    <name evidence="8" type="ORF">SAMN04324258_1665</name>
</gene>
<evidence type="ECO:0000256" key="3">
    <source>
        <dbReference type="ARBA" id="ARBA00022692"/>
    </source>
</evidence>
<dbReference type="OrthoDB" id="7596142at2"/>
<keyword evidence="2" id="KW-1003">Cell membrane</keyword>
<evidence type="ECO:0000313" key="9">
    <source>
        <dbReference type="Proteomes" id="UP000189777"/>
    </source>
</evidence>
<dbReference type="RefSeq" id="WP_079573405.1">
    <property type="nucleotide sequence ID" value="NZ_FUZQ01000003.1"/>
</dbReference>
<dbReference type="InterPro" id="IPR027379">
    <property type="entry name" value="CLS_N"/>
</dbReference>
<evidence type="ECO:0000259" key="7">
    <source>
        <dbReference type="Pfam" id="PF13396"/>
    </source>
</evidence>
<reference evidence="8 9" key="1">
    <citation type="submission" date="2017-02" db="EMBL/GenBank/DDBJ databases">
        <authorList>
            <person name="Peterson S.W."/>
        </authorList>
    </citation>
    <scope>NUCLEOTIDE SEQUENCE [LARGE SCALE GENOMIC DNA]</scope>
    <source>
        <strain evidence="8 9">DSM 21481</strain>
    </source>
</reference>
<dbReference type="AlphaFoldDB" id="A0A1T5JYV6"/>
<dbReference type="Proteomes" id="UP000189777">
    <property type="component" value="Unassembled WGS sequence"/>
</dbReference>
<protein>
    <submittedName>
        <fullName evidence="8">Phospholipase_D-nuclease N-terminal</fullName>
    </submittedName>
</protein>
<keyword evidence="5 6" id="KW-0472">Membrane</keyword>
<proteinExistence type="predicted"/>
<keyword evidence="4 6" id="KW-1133">Transmembrane helix</keyword>
<accession>A0A1T5JYV6</accession>
<feature type="transmembrane region" description="Helical" evidence="6">
    <location>
        <begin position="40"/>
        <end position="63"/>
    </location>
</feature>
<name>A0A1T5JYV6_9MICO</name>
<evidence type="ECO:0000256" key="6">
    <source>
        <dbReference type="SAM" id="Phobius"/>
    </source>
</evidence>
<keyword evidence="3 6" id="KW-0812">Transmembrane</keyword>
<dbReference type="EMBL" id="FUZQ01000003">
    <property type="protein sequence ID" value="SKC56510.1"/>
    <property type="molecule type" value="Genomic_DNA"/>
</dbReference>
<keyword evidence="9" id="KW-1185">Reference proteome</keyword>
<dbReference type="Pfam" id="PF13396">
    <property type="entry name" value="PLDc_N"/>
    <property type="match status" value="1"/>
</dbReference>
<feature type="transmembrane region" description="Helical" evidence="6">
    <location>
        <begin position="7"/>
        <end position="28"/>
    </location>
</feature>
<evidence type="ECO:0000313" key="8">
    <source>
        <dbReference type="EMBL" id="SKC56510.1"/>
    </source>
</evidence>
<evidence type="ECO:0000256" key="1">
    <source>
        <dbReference type="ARBA" id="ARBA00004651"/>
    </source>
</evidence>